<dbReference type="PANTHER" id="PTHR40050:SF1">
    <property type="entry name" value="INNER SPORE COAT PROTEIN H"/>
    <property type="match status" value="1"/>
</dbReference>
<comment type="caution">
    <text evidence="1">The sequence shown here is derived from an EMBL/GenBank/DDBJ whole genome shotgun (WGS) entry which is preliminary data.</text>
</comment>
<evidence type="ECO:0000313" key="2">
    <source>
        <dbReference type="Proteomes" id="UP000619238"/>
    </source>
</evidence>
<dbReference type="InterPro" id="IPR014867">
    <property type="entry name" value="Spore_coat_CotH_CotH2/3/7"/>
</dbReference>
<organism evidence="1 2">
    <name type="scientific">Kordia aestuariivivens</name>
    <dbReference type="NCBI Taxonomy" id="2759037"/>
    <lineage>
        <taxon>Bacteria</taxon>
        <taxon>Pseudomonadati</taxon>
        <taxon>Bacteroidota</taxon>
        <taxon>Flavobacteriia</taxon>
        <taxon>Flavobacteriales</taxon>
        <taxon>Flavobacteriaceae</taxon>
        <taxon>Kordia</taxon>
    </lineage>
</organism>
<dbReference type="Pfam" id="PF08757">
    <property type="entry name" value="CotH"/>
    <property type="match status" value="1"/>
</dbReference>
<proteinExistence type="predicted"/>
<sequence length="560" mass="64516">MKLSFPSIFPVLLSFVFITLSISCKQTEPKLSFYTEYSIAADSTSIIDADHTIVNIKLTDLADYSHYTYTLSNDSGKIHSNDTLQLSKEISIDLKNTPQLKKYQNQELDVNLTLLGDGISKTIEHDVKYLFDATSPIPYVNITTKDGKMPKNDKIKVDADFAFYDVPMEDGWYSMSGEYQSGKGTIHARGQGSLGFPKLSFALNLGKDNPISIMGMPASHKWIMIGNWIDTSHLCNKVSYDTYAEMGHYGPQSQHVQVFINNKYWGLYTFGEKVQRGKEHVDTKKKSKGGFIVKEVDNDFPNFRTLTGRRFDYEYPDYEEVTDEQKADIQEKINLYEAKVKKGLDWQENVNEEAEIDYFIVTDVFANPDSYYNGKNVFYFYNRDNELEPVIWDFIWSYGTPYYVCTGNNPWCYIYSPVGYGYCKPDMPCSSWAINVPPASELMYGNAKYSDHIGYNRFLLMEDYMKNAQNVNMFKDRYNDWRTGKDGKNAVLSDTEILSRTDALIKTLRSGGIYKKDSLRWQGEDSYQYGMRFTPEQVRTKIKERLLFMDTAVKAVEVQK</sequence>
<dbReference type="GO" id="GO:0016301">
    <property type="term" value="F:kinase activity"/>
    <property type="evidence" value="ECO:0007669"/>
    <property type="project" value="UniProtKB-KW"/>
</dbReference>
<gene>
    <name evidence="1" type="ORF">H2O64_21575</name>
</gene>
<dbReference type="PROSITE" id="PS51257">
    <property type="entry name" value="PROKAR_LIPOPROTEIN"/>
    <property type="match status" value="1"/>
</dbReference>
<name>A0ABR7QFC6_9FLAO</name>
<keyword evidence="1" id="KW-0808">Transferase</keyword>
<protein>
    <submittedName>
        <fullName evidence="1">CotH kinase family protein</fullName>
    </submittedName>
</protein>
<dbReference type="EMBL" id="JACGWS010000018">
    <property type="protein sequence ID" value="MBC8757275.1"/>
    <property type="molecule type" value="Genomic_DNA"/>
</dbReference>
<keyword evidence="1" id="KW-0418">Kinase</keyword>
<evidence type="ECO:0000313" key="1">
    <source>
        <dbReference type="EMBL" id="MBC8757275.1"/>
    </source>
</evidence>
<dbReference type="PANTHER" id="PTHR40050">
    <property type="entry name" value="INNER SPORE COAT PROTEIN H"/>
    <property type="match status" value="1"/>
</dbReference>
<dbReference type="Proteomes" id="UP000619238">
    <property type="component" value="Unassembled WGS sequence"/>
</dbReference>
<reference evidence="1 2" key="1">
    <citation type="submission" date="2020-07" db="EMBL/GenBank/DDBJ databases">
        <title>Description of Kordia aestuariivivens sp. nov., isolated from a tidal flat.</title>
        <authorList>
            <person name="Park S."/>
            <person name="Yoon J.-H."/>
        </authorList>
    </citation>
    <scope>NUCLEOTIDE SEQUENCE [LARGE SCALE GENOMIC DNA]</scope>
    <source>
        <strain evidence="1 2">YSTF-M3</strain>
    </source>
</reference>
<dbReference type="RefSeq" id="WP_187564319.1">
    <property type="nucleotide sequence ID" value="NZ_JACGWS010000018.1"/>
</dbReference>
<keyword evidence="2" id="KW-1185">Reference proteome</keyword>
<accession>A0ABR7QFC6</accession>